<name>C1IUL1_ENTCL</name>
<proteinExistence type="inferred from homology"/>
<dbReference type="GO" id="GO:0005829">
    <property type="term" value="C:cytosol"/>
    <property type="evidence" value="ECO:0007669"/>
    <property type="project" value="TreeGrafter"/>
</dbReference>
<dbReference type="PANTHER" id="PTHR22893">
    <property type="entry name" value="NADH OXIDOREDUCTASE-RELATED"/>
    <property type="match status" value="1"/>
</dbReference>
<evidence type="ECO:0000256" key="3">
    <source>
        <dbReference type="ARBA" id="ARBA00023002"/>
    </source>
</evidence>
<reference evidence="5" key="2">
    <citation type="journal article" date="2009" name="Antimicrob. Agents Chemother.">
        <title>Mobilization of qnrB2 and ISCR1 in plasmids.</title>
        <authorList>
            <person name="Chen Y.T."/>
            <person name="Liao T.L."/>
            <person name="Liu Y.M."/>
            <person name="Lauderdale T.L."/>
            <person name="Yan J.J."/>
            <person name="Tsai S.F."/>
        </authorList>
    </citation>
    <scope>NUCLEOTIDE SEQUENCE</scope>
    <source>
        <plasmid evidence="5">pEC-IMP</plasmid>
        <plasmid evidence="6">pEC-IMPQ</plasmid>
    </source>
</reference>
<protein>
    <recommendedName>
        <fullName evidence="4">NADH:flavin oxidoreductase/NADH oxidase N-terminal domain-containing protein</fullName>
    </recommendedName>
</protein>
<reference evidence="5" key="1">
    <citation type="submission" date="2008-06" db="EMBL/GenBank/DDBJ databases">
        <authorList>
            <person name="Chen Y.-T."/>
            <person name="Liau T.-L."/>
            <person name="Liu Y.-M."/>
            <person name="Lauderdale T.-L."/>
            <person name="Yan J.-J."/>
            <person name="Tsai S.-F."/>
        </authorList>
    </citation>
    <scope>NUCLEOTIDE SEQUENCE</scope>
    <source>
        <plasmid evidence="5">pEC-IMP</plasmid>
        <plasmid evidence="6">pEC-IMPQ</plasmid>
    </source>
</reference>
<comment type="similarity">
    <text evidence="2">Belongs to the NADH:flavin oxidoreductase/NADH oxidase family.</text>
</comment>
<keyword evidence="3" id="KW-0560">Oxidoreductase</keyword>
<organism evidence="5">
    <name type="scientific">Enterobacter cloacae</name>
    <dbReference type="NCBI Taxonomy" id="550"/>
    <lineage>
        <taxon>Bacteria</taxon>
        <taxon>Pseudomonadati</taxon>
        <taxon>Pseudomonadota</taxon>
        <taxon>Gammaproteobacteria</taxon>
        <taxon>Enterobacterales</taxon>
        <taxon>Enterobacteriaceae</taxon>
        <taxon>Enterobacter</taxon>
        <taxon>Enterobacter cloacae complex</taxon>
    </lineage>
</organism>
<dbReference type="InterPro" id="IPR045247">
    <property type="entry name" value="Oye-like"/>
</dbReference>
<dbReference type="FunFam" id="3.20.20.70:FF:000059">
    <property type="entry name" value="N-ethylmaleimide reductase, FMN-linked"/>
    <property type="match status" value="1"/>
</dbReference>
<dbReference type="PANTHER" id="PTHR22893:SF91">
    <property type="entry name" value="NADPH DEHYDROGENASE 2-RELATED"/>
    <property type="match status" value="1"/>
</dbReference>
<dbReference type="Pfam" id="PF00724">
    <property type="entry name" value="Oxidored_FMN"/>
    <property type="match status" value="1"/>
</dbReference>
<dbReference type="Gene3D" id="3.20.20.70">
    <property type="entry name" value="Aldolase class I"/>
    <property type="match status" value="1"/>
</dbReference>
<dbReference type="AlphaFoldDB" id="C1IUL1"/>
<dbReference type="InterPro" id="IPR013785">
    <property type="entry name" value="Aldolase_TIM"/>
</dbReference>
<dbReference type="GO" id="GO:0010181">
    <property type="term" value="F:FMN binding"/>
    <property type="evidence" value="ECO:0007669"/>
    <property type="project" value="InterPro"/>
</dbReference>
<evidence type="ECO:0000256" key="2">
    <source>
        <dbReference type="ARBA" id="ARBA00005979"/>
    </source>
</evidence>
<evidence type="ECO:0000256" key="1">
    <source>
        <dbReference type="ARBA" id="ARBA00001917"/>
    </source>
</evidence>
<dbReference type="CDD" id="cd02933">
    <property type="entry name" value="OYE_like_FMN"/>
    <property type="match status" value="1"/>
</dbReference>
<sequence>MVGILPPIRCLCNSSARRPVDDTAGLCKSLPGYSFLFFVRYTMSKLFTPYNLSGLALKNRVVMAPMTRTRTMNDVPDEVVALYYAQRASAGLLITEGMPVSEEGRGYLYTPGIYNDEHVQGWRKVTQAVHAKGGRIFAQLWHVGRMSHVSLQPGHIAPVSAGTVQAVNTTVFALTESGEPGPVVPSQPRALETHEVKRITADFVHSARLAMEAGFDGVEIMAANGFIFDQFLSSELNTRTDEYGGSVENRQRFLLETIDAVAEAVGNSHVAVRLSPFGRIYDLAPYEGEEQTWSAITDALGQRELAYVHLYYQPVYTKAPLPEGFRRRFRNTFKGTIIAAGGFTRDIAEQALEDDELDLVAFGVPYIANPDLVERMQNGWPLAESDRATYYGVSGSPEKGYTDYPVWQAQ</sequence>
<dbReference type="SUPFAM" id="SSF51395">
    <property type="entry name" value="FMN-linked oxidoreductases"/>
    <property type="match status" value="1"/>
</dbReference>
<accession>C1IUL1</accession>
<comment type="cofactor">
    <cofactor evidence="1">
        <name>FMN</name>
        <dbReference type="ChEBI" id="CHEBI:58210"/>
    </cofactor>
</comment>
<evidence type="ECO:0000313" key="5">
    <source>
        <dbReference type="EMBL" id="ACO54002.1"/>
    </source>
</evidence>
<evidence type="ECO:0000313" key="6">
    <source>
        <dbReference type="EMBL" id="ACO54312.1"/>
    </source>
</evidence>
<dbReference type="EMBL" id="EU855787">
    <property type="protein sequence ID" value="ACO54002.1"/>
    <property type="molecule type" value="Genomic_DNA"/>
</dbReference>
<dbReference type="EMBL" id="EU855788">
    <property type="protein sequence ID" value="ACO54312.1"/>
    <property type="molecule type" value="Genomic_DNA"/>
</dbReference>
<dbReference type="GO" id="GO:0016628">
    <property type="term" value="F:oxidoreductase activity, acting on the CH-CH group of donors, NAD or NADP as acceptor"/>
    <property type="evidence" value="ECO:0007669"/>
    <property type="project" value="UniProtKB-ARBA"/>
</dbReference>
<geneLocation type="plasmid" evidence="5">
    <name>pEC-IMP</name>
</geneLocation>
<feature type="domain" description="NADH:flavin oxidoreductase/NADH oxidase N-terminal" evidence="4">
    <location>
        <begin position="45"/>
        <end position="381"/>
    </location>
</feature>
<keyword evidence="5" id="KW-0614">Plasmid</keyword>
<evidence type="ECO:0000259" key="4">
    <source>
        <dbReference type="Pfam" id="PF00724"/>
    </source>
</evidence>
<dbReference type="InterPro" id="IPR001155">
    <property type="entry name" value="OxRdtase_FMN_N"/>
</dbReference>
<geneLocation type="plasmid" evidence="6">
    <name>pEC-IMPQ</name>
</geneLocation>